<dbReference type="Pfam" id="PF20846">
    <property type="entry name" value="PNMA_N"/>
    <property type="match status" value="1"/>
</dbReference>
<dbReference type="Pfam" id="PF14893">
    <property type="entry name" value="PNMA"/>
    <property type="match status" value="1"/>
</dbReference>
<feature type="domain" description="Paraneoplastic antigen Ma-like C-terminal" evidence="1">
    <location>
        <begin position="161"/>
        <end position="321"/>
    </location>
</feature>
<feature type="domain" description="Paraneoplastic antigen Ma-like N-terminal" evidence="2">
    <location>
        <begin position="1"/>
        <end position="92"/>
    </location>
</feature>
<reference evidence="3" key="2">
    <citation type="submission" date="2025-08" db="UniProtKB">
        <authorList>
            <consortium name="Ensembl"/>
        </authorList>
    </citation>
    <scope>IDENTIFICATION</scope>
    <source>
        <strain evidence="3">Thoroughbred</strain>
    </source>
</reference>
<evidence type="ECO:0000313" key="3">
    <source>
        <dbReference type="Ensembl" id="ENSECAP00000069642.1"/>
    </source>
</evidence>
<evidence type="ECO:0000313" key="4">
    <source>
        <dbReference type="Proteomes" id="UP000002281"/>
    </source>
</evidence>
<dbReference type="PANTHER" id="PTHR23095">
    <property type="entry name" value="PARANEOPLASTIC ANTIGEN"/>
    <property type="match status" value="1"/>
</dbReference>
<protein>
    <submittedName>
        <fullName evidence="3">PNMA family member 5</fullName>
    </submittedName>
</protein>
<name>A0A9L0S447_HORSE</name>
<dbReference type="Ensembl" id="ENSECAT00000080616.1">
    <property type="protein sequence ID" value="ENSECAP00000069642.1"/>
    <property type="gene ID" value="ENSECAG00000000960.3"/>
</dbReference>
<accession>A0A9L0S447</accession>
<dbReference type="Proteomes" id="UP000002281">
    <property type="component" value="Chromosome X"/>
</dbReference>
<reference evidence="3 4" key="1">
    <citation type="journal article" date="2009" name="Science">
        <title>Genome sequence, comparative analysis, and population genetics of the domestic horse.</title>
        <authorList>
            <consortium name="Broad Institute Genome Sequencing Platform"/>
            <consortium name="Broad Institute Whole Genome Assembly Team"/>
            <person name="Wade C.M."/>
            <person name="Giulotto E."/>
            <person name="Sigurdsson S."/>
            <person name="Zoli M."/>
            <person name="Gnerre S."/>
            <person name="Imsland F."/>
            <person name="Lear T.L."/>
            <person name="Adelson D.L."/>
            <person name="Bailey E."/>
            <person name="Bellone R.R."/>
            <person name="Bloecker H."/>
            <person name="Distl O."/>
            <person name="Edgar R.C."/>
            <person name="Garber M."/>
            <person name="Leeb T."/>
            <person name="Mauceli E."/>
            <person name="MacLeod J.N."/>
            <person name="Penedo M.C.T."/>
            <person name="Raison J.M."/>
            <person name="Sharpe T."/>
            <person name="Vogel J."/>
            <person name="Andersson L."/>
            <person name="Antczak D.F."/>
            <person name="Biagi T."/>
            <person name="Binns M.M."/>
            <person name="Chowdhary B.P."/>
            <person name="Coleman S.J."/>
            <person name="Della Valle G."/>
            <person name="Fryc S."/>
            <person name="Guerin G."/>
            <person name="Hasegawa T."/>
            <person name="Hill E.W."/>
            <person name="Jurka J."/>
            <person name="Kiialainen A."/>
            <person name="Lindgren G."/>
            <person name="Liu J."/>
            <person name="Magnani E."/>
            <person name="Mickelson J.R."/>
            <person name="Murray J."/>
            <person name="Nergadze S.G."/>
            <person name="Onofrio R."/>
            <person name="Pedroni S."/>
            <person name="Piras M.F."/>
            <person name="Raudsepp T."/>
            <person name="Rocchi M."/>
            <person name="Roeed K.H."/>
            <person name="Ryder O.A."/>
            <person name="Searle S."/>
            <person name="Skow L."/>
            <person name="Swinburne J.E."/>
            <person name="Syvaenen A.C."/>
            <person name="Tozaki T."/>
            <person name="Valberg S.J."/>
            <person name="Vaudin M."/>
            <person name="White J.R."/>
            <person name="Zody M.C."/>
            <person name="Lander E.S."/>
            <person name="Lindblad-Toh K."/>
        </authorList>
    </citation>
    <scope>NUCLEOTIDE SEQUENCE [LARGE SCALE GENOMIC DNA]</scope>
    <source>
        <strain evidence="3 4">Thoroughbred</strain>
    </source>
</reference>
<proteinExistence type="predicted"/>
<dbReference type="PANTHER" id="PTHR23095:SF4">
    <property type="entry name" value="PARANEOPLASTIC ANTIGEN-LIKE PROTEIN 5"/>
    <property type="match status" value="1"/>
</dbReference>
<dbReference type="GeneTree" id="ENSGT01030000234522"/>
<keyword evidence="4" id="KW-1185">Reference proteome</keyword>
<organism evidence="3 4">
    <name type="scientific">Equus caballus</name>
    <name type="common">Horse</name>
    <dbReference type="NCBI Taxonomy" id="9796"/>
    <lineage>
        <taxon>Eukaryota</taxon>
        <taxon>Metazoa</taxon>
        <taxon>Chordata</taxon>
        <taxon>Craniata</taxon>
        <taxon>Vertebrata</taxon>
        <taxon>Euteleostomi</taxon>
        <taxon>Mammalia</taxon>
        <taxon>Eutheria</taxon>
        <taxon>Laurasiatheria</taxon>
        <taxon>Perissodactyla</taxon>
        <taxon>Equidae</taxon>
        <taxon>Equus</taxon>
    </lineage>
</organism>
<sequence>MAVTLLEDWCKGMDLDPRKALLIVGIPVECSEAEIKETVKAGLQPLCAYKVLGRMFRREDNAKAVFIELADTVNYAMMPSEIPGKGGAWQVVVKPRNPDDEFITRLNYFLKDEGRRMVDVAKSLGYSTLTEGMEPEGLAQVKLPVLQPLKESMWYRKLKVFSGSVSPGPGEENFEGWLEQVTDMMQIWQVPEVEKMRRLLESLRGSALSIMRVLRANNDSMTMEQCLDALKEIFGNKEDWRTSQFKFLQTFQKTGEKISVFLLRLEPLLQRAVQQSPFSMHSTDMIRLKHILARASMTTTLRGKLEILDQRGHPPTFLELVKLIRDEEEWETTMAVTKERERATGDLEKAGKGTWDWPDKPQLSSCRCQSQPQTLPTHAASLAAPMSGSPRLGEGLLKTSATCTGLGDVRGSSQGCQLPGPPDSRTPIHCALGQASPCSGKPTCISVDPVVTQVSTNPRPKHTHTNTLAMISLQSRGVYVIPGWGSWPSRQHPLGPGTCCELHCQPGLCSLSSTAVSSTLPSWCGFRPTVACSCENVCVLI</sequence>
<dbReference type="InterPro" id="IPR026523">
    <property type="entry name" value="PNMA"/>
</dbReference>
<reference evidence="3" key="3">
    <citation type="submission" date="2025-09" db="UniProtKB">
        <authorList>
            <consortium name="Ensembl"/>
        </authorList>
    </citation>
    <scope>IDENTIFICATION</scope>
    <source>
        <strain evidence="3">Thoroughbred</strain>
    </source>
</reference>
<gene>
    <name evidence="3" type="primary">PNMA5</name>
</gene>
<dbReference type="GO" id="GO:0005634">
    <property type="term" value="C:nucleus"/>
    <property type="evidence" value="ECO:0007669"/>
    <property type="project" value="Ensembl"/>
</dbReference>
<dbReference type="InterPro" id="IPR048270">
    <property type="entry name" value="PNMA_C"/>
</dbReference>
<dbReference type="GO" id="GO:0042802">
    <property type="term" value="F:identical protein binding"/>
    <property type="evidence" value="ECO:0007669"/>
    <property type="project" value="Ensembl"/>
</dbReference>
<dbReference type="AlphaFoldDB" id="A0A9L0S447"/>
<evidence type="ECO:0000259" key="2">
    <source>
        <dbReference type="Pfam" id="PF20846"/>
    </source>
</evidence>
<evidence type="ECO:0000259" key="1">
    <source>
        <dbReference type="Pfam" id="PF14893"/>
    </source>
</evidence>
<dbReference type="InterPro" id="IPR048271">
    <property type="entry name" value="PNMA_N"/>
</dbReference>